<evidence type="ECO:0000256" key="3">
    <source>
        <dbReference type="ARBA" id="ARBA00023125"/>
    </source>
</evidence>
<accession>A0A8J7MA68</accession>
<evidence type="ECO:0000256" key="5">
    <source>
        <dbReference type="SAM" id="MobiDB-lite"/>
    </source>
</evidence>
<organism evidence="7 8">
    <name type="scientific">Thermohalobaculum xanthum</name>
    <dbReference type="NCBI Taxonomy" id="2753746"/>
    <lineage>
        <taxon>Bacteria</taxon>
        <taxon>Pseudomonadati</taxon>
        <taxon>Pseudomonadota</taxon>
        <taxon>Alphaproteobacteria</taxon>
        <taxon>Rhodobacterales</taxon>
        <taxon>Paracoccaceae</taxon>
        <taxon>Thermohalobaculum</taxon>
    </lineage>
</organism>
<dbReference type="GO" id="GO:0005694">
    <property type="term" value="C:chromosome"/>
    <property type="evidence" value="ECO:0007669"/>
    <property type="project" value="TreeGrafter"/>
</dbReference>
<dbReference type="SUPFAM" id="SSF110849">
    <property type="entry name" value="ParB/Sulfiredoxin"/>
    <property type="match status" value="1"/>
</dbReference>
<feature type="compositionally biased region" description="Basic and acidic residues" evidence="5">
    <location>
        <begin position="255"/>
        <end position="267"/>
    </location>
</feature>
<evidence type="ECO:0000256" key="4">
    <source>
        <dbReference type="ARBA" id="ARBA00025472"/>
    </source>
</evidence>
<comment type="function">
    <text evidence="4">Involved in chromosome partition. Localize to both poles of the predivisional cell following completion of DNA replication. Binds to the DNA origin of replication.</text>
</comment>
<feature type="compositionally biased region" description="Low complexity" evidence="5">
    <location>
        <begin position="28"/>
        <end position="46"/>
    </location>
</feature>
<feature type="domain" description="ParB-like N-terminal" evidence="6">
    <location>
        <begin position="50"/>
        <end position="142"/>
    </location>
</feature>
<feature type="compositionally biased region" description="Basic and acidic residues" evidence="5">
    <location>
        <begin position="55"/>
        <end position="67"/>
    </location>
</feature>
<dbReference type="Pfam" id="PF02195">
    <property type="entry name" value="ParB_N"/>
    <property type="match status" value="1"/>
</dbReference>
<dbReference type="NCBIfam" id="TIGR00180">
    <property type="entry name" value="parB_part"/>
    <property type="match status" value="1"/>
</dbReference>
<dbReference type="Proteomes" id="UP000655420">
    <property type="component" value="Unassembled WGS sequence"/>
</dbReference>
<dbReference type="SMART" id="SM00470">
    <property type="entry name" value="ParB"/>
    <property type="match status" value="1"/>
</dbReference>
<evidence type="ECO:0000313" key="7">
    <source>
        <dbReference type="EMBL" id="MBK0400533.1"/>
    </source>
</evidence>
<dbReference type="Pfam" id="PF17762">
    <property type="entry name" value="HTH_ParB"/>
    <property type="match status" value="1"/>
</dbReference>
<evidence type="ECO:0000256" key="1">
    <source>
        <dbReference type="ARBA" id="ARBA00006295"/>
    </source>
</evidence>
<keyword evidence="2" id="KW-0159">Chromosome partition</keyword>
<dbReference type="InterPro" id="IPR004437">
    <property type="entry name" value="ParB/RepB/Spo0J"/>
</dbReference>
<keyword evidence="8" id="KW-1185">Reference proteome</keyword>
<feature type="region of interest" description="Disordered" evidence="5">
    <location>
        <begin position="22"/>
        <end position="67"/>
    </location>
</feature>
<sequence>MKKPDRKSLGRGLSALLGDIEAAEVPVGPQQEAAPAGEPAPAAGAERSITSAPIERIHPNPDQPRRDFREEDLAELAASIRERGIIQPVIVRPHPAREGEFQIVAGERRWRAAQRAQLHRLPIVVRDFDDRTVLEVAVIENVQRSDLNPIEEAQGYSQLLERYGHTQDELARIVGKSRSHLANILRLLALPPEVLEMLRKGTLSSGHARALINAPDPVGLARRAVSAGLTVRQVEKLVREASAAPRRSVSRRKRGTPEKDADTRLLEGDLSAATGMRVEIEHAGDGTGEVRIRYRDLDELDTLCQKLSG</sequence>
<comment type="similarity">
    <text evidence="1">Belongs to the ParB family.</text>
</comment>
<evidence type="ECO:0000313" key="8">
    <source>
        <dbReference type="Proteomes" id="UP000655420"/>
    </source>
</evidence>
<dbReference type="InterPro" id="IPR050336">
    <property type="entry name" value="Chromosome_partition/occlusion"/>
</dbReference>
<dbReference type="InterPro" id="IPR041468">
    <property type="entry name" value="HTH_ParB/Spo0J"/>
</dbReference>
<dbReference type="InterPro" id="IPR003115">
    <property type="entry name" value="ParB_N"/>
</dbReference>
<dbReference type="FunFam" id="3.90.1530.30:FF:000001">
    <property type="entry name" value="Chromosome partitioning protein ParB"/>
    <property type="match status" value="1"/>
</dbReference>
<dbReference type="EMBL" id="JAEHHL010000009">
    <property type="protein sequence ID" value="MBK0400533.1"/>
    <property type="molecule type" value="Genomic_DNA"/>
</dbReference>
<dbReference type="GO" id="GO:0003677">
    <property type="term" value="F:DNA binding"/>
    <property type="evidence" value="ECO:0007669"/>
    <property type="project" value="UniProtKB-KW"/>
</dbReference>
<gene>
    <name evidence="7" type="ORF">H0I76_15135</name>
</gene>
<name>A0A8J7MA68_9RHOB</name>
<feature type="region of interest" description="Disordered" evidence="5">
    <location>
        <begin position="242"/>
        <end position="268"/>
    </location>
</feature>
<dbReference type="Pfam" id="PF23552">
    <property type="entry name" value="ParB_C"/>
    <property type="match status" value="1"/>
</dbReference>
<dbReference type="FunFam" id="1.10.10.2830:FF:000001">
    <property type="entry name" value="Chromosome partitioning protein ParB"/>
    <property type="match status" value="1"/>
</dbReference>
<dbReference type="InterPro" id="IPR057240">
    <property type="entry name" value="ParB_dimer_C"/>
</dbReference>
<dbReference type="InterPro" id="IPR036086">
    <property type="entry name" value="ParB/Sulfiredoxin_sf"/>
</dbReference>
<dbReference type="Gene3D" id="1.10.10.2830">
    <property type="match status" value="1"/>
</dbReference>
<comment type="caution">
    <text evidence="7">The sequence shown here is derived from an EMBL/GenBank/DDBJ whole genome shotgun (WGS) entry which is preliminary data.</text>
</comment>
<dbReference type="Gene3D" id="3.90.1530.30">
    <property type="match status" value="1"/>
</dbReference>
<evidence type="ECO:0000259" key="6">
    <source>
        <dbReference type="SMART" id="SM00470"/>
    </source>
</evidence>
<proteinExistence type="inferred from homology"/>
<protein>
    <submittedName>
        <fullName evidence="7">ParB/RepB/Spo0J family partition protein</fullName>
    </submittedName>
</protein>
<dbReference type="PANTHER" id="PTHR33375:SF1">
    <property type="entry name" value="CHROMOSOME-PARTITIONING PROTEIN PARB-RELATED"/>
    <property type="match status" value="1"/>
</dbReference>
<keyword evidence="3" id="KW-0238">DNA-binding</keyword>
<dbReference type="PANTHER" id="PTHR33375">
    <property type="entry name" value="CHROMOSOME-PARTITIONING PROTEIN PARB-RELATED"/>
    <property type="match status" value="1"/>
</dbReference>
<dbReference type="CDD" id="cd16393">
    <property type="entry name" value="SPO0J_N"/>
    <property type="match status" value="1"/>
</dbReference>
<reference evidence="7" key="1">
    <citation type="submission" date="2020-12" db="EMBL/GenBank/DDBJ databases">
        <title>Bacterial taxonomy.</title>
        <authorList>
            <person name="Pan X."/>
        </authorList>
    </citation>
    <scope>NUCLEOTIDE SEQUENCE</scope>
    <source>
        <strain evidence="7">M0105</strain>
    </source>
</reference>
<dbReference type="RefSeq" id="WP_200611455.1">
    <property type="nucleotide sequence ID" value="NZ_JAEHHL010000009.1"/>
</dbReference>
<dbReference type="GO" id="GO:0045881">
    <property type="term" value="P:positive regulation of sporulation resulting in formation of a cellular spore"/>
    <property type="evidence" value="ECO:0007669"/>
    <property type="project" value="TreeGrafter"/>
</dbReference>
<dbReference type="AlphaFoldDB" id="A0A8J7MA68"/>
<dbReference type="GO" id="GO:0007059">
    <property type="term" value="P:chromosome segregation"/>
    <property type="evidence" value="ECO:0007669"/>
    <property type="project" value="UniProtKB-KW"/>
</dbReference>
<evidence type="ECO:0000256" key="2">
    <source>
        <dbReference type="ARBA" id="ARBA00022829"/>
    </source>
</evidence>